<accession>A0A074JN83</accession>
<feature type="transmembrane region" description="Helical" evidence="1">
    <location>
        <begin position="116"/>
        <end position="134"/>
    </location>
</feature>
<keyword evidence="1" id="KW-0812">Transmembrane</keyword>
<dbReference type="PROSITE" id="PS50930">
    <property type="entry name" value="HTH_LYTTR"/>
    <property type="match status" value="1"/>
</dbReference>
<feature type="transmembrane region" description="Helical" evidence="1">
    <location>
        <begin position="47"/>
        <end position="67"/>
    </location>
</feature>
<keyword evidence="4" id="KW-1185">Reference proteome</keyword>
<dbReference type="EMBL" id="AUNB01000044">
    <property type="protein sequence ID" value="KEO57033.1"/>
    <property type="molecule type" value="Genomic_DNA"/>
</dbReference>
<gene>
    <name evidence="3" type="ORF">DT23_17270</name>
</gene>
<evidence type="ECO:0000313" key="3">
    <source>
        <dbReference type="EMBL" id="KEO57033.1"/>
    </source>
</evidence>
<name>A0A074JN83_9RHOB</name>
<evidence type="ECO:0000313" key="4">
    <source>
        <dbReference type="Proteomes" id="UP000027471"/>
    </source>
</evidence>
<keyword evidence="1" id="KW-1133">Transmembrane helix</keyword>
<organism evidence="3 4">
    <name type="scientific">Thioclava indica</name>
    <dbReference type="NCBI Taxonomy" id="1353528"/>
    <lineage>
        <taxon>Bacteria</taxon>
        <taxon>Pseudomonadati</taxon>
        <taxon>Pseudomonadota</taxon>
        <taxon>Alphaproteobacteria</taxon>
        <taxon>Rhodobacterales</taxon>
        <taxon>Paracoccaceae</taxon>
        <taxon>Thioclava</taxon>
    </lineage>
</organism>
<dbReference type="RefSeq" id="WP_051697292.1">
    <property type="nucleotide sequence ID" value="NZ_AUNB01000044.1"/>
</dbReference>
<feature type="domain" description="HTH LytTR-type" evidence="2">
    <location>
        <begin position="169"/>
        <end position="250"/>
    </location>
</feature>
<dbReference type="Pfam" id="PF04397">
    <property type="entry name" value="LytTR"/>
    <property type="match status" value="1"/>
</dbReference>
<sequence length="252" mass="27159">MSNFLALYRRAIWLPALGVIWAVASLFGIIAGPFGSGIGMSAGARSLFWPLVIGAGILIGAAVRIVLRRSLGLRHSWGEPVLLAALVAALLSWPFYMLTVWLAHDPELPGFGVPHMASYIFGLSIAISILRHWLGPKRVRVPPKSPELPRLVMRLDPDLHSPLIRLAVRDHYVDVVTQTGEASVLIRLADAIAETEGVRGLQVHRSHWVARAGVVGTTRDNGKPVLKTTDGALVPVSRTYQGVVEAAGFPAA</sequence>
<protein>
    <recommendedName>
        <fullName evidence="2">HTH LytTR-type domain-containing protein</fullName>
    </recommendedName>
</protein>
<dbReference type="GO" id="GO:0003677">
    <property type="term" value="F:DNA binding"/>
    <property type="evidence" value="ECO:0007669"/>
    <property type="project" value="InterPro"/>
</dbReference>
<evidence type="ECO:0000259" key="2">
    <source>
        <dbReference type="PROSITE" id="PS50930"/>
    </source>
</evidence>
<feature type="transmembrane region" description="Helical" evidence="1">
    <location>
        <begin position="12"/>
        <end position="35"/>
    </location>
</feature>
<dbReference type="eggNOG" id="COG3279">
    <property type="taxonomic scope" value="Bacteria"/>
</dbReference>
<dbReference type="OrthoDB" id="7028951at2"/>
<feature type="transmembrane region" description="Helical" evidence="1">
    <location>
        <begin position="79"/>
        <end position="104"/>
    </location>
</feature>
<reference evidence="3 4" key="1">
    <citation type="journal article" date="2015" name="Antonie Van Leeuwenhoek">
        <title>Thioclava indica sp. nov., isolated from surface seawater of the Indian Ocean.</title>
        <authorList>
            <person name="Liu Y."/>
            <person name="Lai Q."/>
            <person name="Du J."/>
            <person name="Xu H."/>
            <person name="Jiang L."/>
            <person name="Shao Z."/>
        </authorList>
    </citation>
    <scope>NUCLEOTIDE SEQUENCE [LARGE SCALE GENOMIC DNA]</scope>
    <source>
        <strain evidence="3 4">DT23-4</strain>
    </source>
</reference>
<evidence type="ECO:0000256" key="1">
    <source>
        <dbReference type="SAM" id="Phobius"/>
    </source>
</evidence>
<dbReference type="Proteomes" id="UP000027471">
    <property type="component" value="Unassembled WGS sequence"/>
</dbReference>
<keyword evidence="1" id="KW-0472">Membrane</keyword>
<proteinExistence type="predicted"/>
<dbReference type="AlphaFoldDB" id="A0A074JN83"/>
<dbReference type="STRING" id="1353528.DT23_17270"/>
<dbReference type="InterPro" id="IPR007492">
    <property type="entry name" value="LytTR_DNA-bd_dom"/>
</dbReference>
<comment type="caution">
    <text evidence="3">The sequence shown here is derived from an EMBL/GenBank/DDBJ whole genome shotgun (WGS) entry which is preliminary data.</text>
</comment>
<dbReference type="SMART" id="SM00850">
    <property type="entry name" value="LytTR"/>
    <property type="match status" value="1"/>
</dbReference>